<dbReference type="SMART" id="SM00256">
    <property type="entry name" value="FBOX"/>
    <property type="match status" value="2"/>
</dbReference>
<dbReference type="Gene3D" id="2.120.10.80">
    <property type="entry name" value="Kelch-type beta propeller"/>
    <property type="match status" value="1"/>
</dbReference>
<dbReference type="AlphaFoldDB" id="A0AAU9SD17"/>
<dbReference type="PANTHER" id="PTHR24414">
    <property type="entry name" value="F-BOX/KELCH-REPEAT PROTEIN SKIP4"/>
    <property type="match status" value="1"/>
</dbReference>
<dbReference type="InterPro" id="IPR015915">
    <property type="entry name" value="Kelch-typ_b-propeller"/>
</dbReference>
<protein>
    <recommendedName>
        <fullName evidence="1">F-box domain-containing protein</fullName>
    </recommendedName>
</protein>
<dbReference type="InterPro" id="IPR050354">
    <property type="entry name" value="F-box/kelch-repeat_ARATH"/>
</dbReference>
<sequence>MVLRLPLSLGALSLKSGFWYLYSQRLGNIIDLDMSSKIKAKMKQFSEPPCLMTLLPEDVIVDILARVPRNNYPTLSLVSKQFRSLVTSPEIFVRRSLLGCTEHYLYVVLYDLKTNYNRWYILRRKANGDGRLVPIPLLPAMPYGGGFVAVGSSIYAFGEISKIIDCRSHKVQPLPSIPAPVYAKMPDVIDGKIYVSGDSYCDNYWKKVMVVFNTETQKWEEPAMVVFNIDFGTWSGFGVVMAEKLYTRNDDNSFVYEPKENKWERDEMLNLKDWEYACVVDDVLYYYDYVENALRRYDPKQRCWGVVNGLEKLLAKTDSCLFNIGTVSYGGITDLKMSSKIRAEEEQSTEPPSIMTSLPDDIILDILARVSRCYYPTLSLISKHFRSLGASPQIFMRGSLFGCTEHCLYAVLYNRETRDSRLYVLHRKPNGYSRLVLIPWLPAMPRDGIFVAAGSMIYVFGGTKVASTVDLTWYNISPACLYPCLIQWLSSAPTIASIFFI</sequence>
<dbReference type="SUPFAM" id="SSF117281">
    <property type="entry name" value="Kelch motif"/>
    <property type="match status" value="1"/>
</dbReference>
<evidence type="ECO:0000259" key="1">
    <source>
        <dbReference type="PROSITE" id="PS50181"/>
    </source>
</evidence>
<feature type="domain" description="F-box" evidence="1">
    <location>
        <begin position="352"/>
        <end position="398"/>
    </location>
</feature>
<accession>A0AAU9SD17</accession>
<gene>
    <name evidence="2" type="ORF">TAV2_LOCUS12819</name>
</gene>
<name>A0AAU9SD17_THLAR</name>
<keyword evidence="3" id="KW-1185">Reference proteome</keyword>
<dbReference type="Proteomes" id="UP000836841">
    <property type="component" value="Chromosome 4"/>
</dbReference>
<dbReference type="Pfam" id="PF00646">
    <property type="entry name" value="F-box"/>
    <property type="match status" value="2"/>
</dbReference>
<dbReference type="PANTHER" id="PTHR24414:SF184">
    <property type="entry name" value="GALACTOSE OXIDASE_KELCH REPEAT SUPERFAMILY PROTEIN"/>
    <property type="match status" value="1"/>
</dbReference>
<organism evidence="2 3">
    <name type="scientific">Thlaspi arvense</name>
    <name type="common">Field penny-cress</name>
    <dbReference type="NCBI Taxonomy" id="13288"/>
    <lineage>
        <taxon>Eukaryota</taxon>
        <taxon>Viridiplantae</taxon>
        <taxon>Streptophyta</taxon>
        <taxon>Embryophyta</taxon>
        <taxon>Tracheophyta</taxon>
        <taxon>Spermatophyta</taxon>
        <taxon>Magnoliopsida</taxon>
        <taxon>eudicotyledons</taxon>
        <taxon>Gunneridae</taxon>
        <taxon>Pentapetalae</taxon>
        <taxon>rosids</taxon>
        <taxon>malvids</taxon>
        <taxon>Brassicales</taxon>
        <taxon>Brassicaceae</taxon>
        <taxon>Thlaspideae</taxon>
        <taxon>Thlaspi</taxon>
    </lineage>
</organism>
<proteinExistence type="predicted"/>
<dbReference type="PROSITE" id="PS50181">
    <property type="entry name" value="FBOX"/>
    <property type="match status" value="2"/>
</dbReference>
<reference evidence="2 3" key="1">
    <citation type="submission" date="2022-03" db="EMBL/GenBank/DDBJ databases">
        <authorList>
            <person name="Nunn A."/>
            <person name="Chopra R."/>
            <person name="Nunn A."/>
            <person name="Contreras Garrido A."/>
        </authorList>
    </citation>
    <scope>NUCLEOTIDE SEQUENCE [LARGE SCALE GENOMIC DNA]</scope>
</reference>
<dbReference type="SUPFAM" id="SSF81383">
    <property type="entry name" value="F-box domain"/>
    <property type="match status" value="2"/>
</dbReference>
<feature type="domain" description="F-box" evidence="1">
    <location>
        <begin position="49"/>
        <end position="95"/>
    </location>
</feature>
<dbReference type="InterPro" id="IPR001810">
    <property type="entry name" value="F-box_dom"/>
</dbReference>
<dbReference type="InterPro" id="IPR036047">
    <property type="entry name" value="F-box-like_dom_sf"/>
</dbReference>
<dbReference type="InterPro" id="IPR057499">
    <property type="entry name" value="Kelch_FKB95"/>
</dbReference>
<dbReference type="CDD" id="cd22152">
    <property type="entry name" value="F-box_AtAFR-like"/>
    <property type="match status" value="2"/>
</dbReference>
<dbReference type="EMBL" id="OU466860">
    <property type="protein sequence ID" value="CAH2060041.1"/>
    <property type="molecule type" value="Genomic_DNA"/>
</dbReference>
<dbReference type="Pfam" id="PF25210">
    <property type="entry name" value="Kelch_FKB95"/>
    <property type="match status" value="1"/>
</dbReference>
<evidence type="ECO:0000313" key="2">
    <source>
        <dbReference type="EMBL" id="CAH2060041.1"/>
    </source>
</evidence>
<evidence type="ECO:0000313" key="3">
    <source>
        <dbReference type="Proteomes" id="UP000836841"/>
    </source>
</evidence>